<dbReference type="CDD" id="cd02130">
    <property type="entry name" value="PA_ScAPY_like"/>
    <property type="match status" value="1"/>
</dbReference>
<dbReference type="SUPFAM" id="SSF55856">
    <property type="entry name" value="Cytochrome b5-like heme/steroid binding domain"/>
    <property type="match status" value="1"/>
</dbReference>
<dbReference type="GO" id="GO:0006508">
    <property type="term" value="P:proteolysis"/>
    <property type="evidence" value="ECO:0007669"/>
    <property type="project" value="UniProtKB-KW"/>
</dbReference>
<keyword evidence="8" id="KW-0645">Protease</keyword>
<dbReference type="GO" id="GO:0008233">
    <property type="term" value="F:peptidase activity"/>
    <property type="evidence" value="ECO:0007669"/>
    <property type="project" value="UniProtKB-KW"/>
</dbReference>
<evidence type="ECO:0000256" key="2">
    <source>
        <dbReference type="ARBA" id="ARBA00022617"/>
    </source>
</evidence>
<dbReference type="InterPro" id="IPR003953">
    <property type="entry name" value="FAD-dep_OxRdtase_2_FAD-bd"/>
</dbReference>
<dbReference type="SMART" id="SM01117">
    <property type="entry name" value="Cyt-b5"/>
    <property type="match status" value="1"/>
</dbReference>
<keyword evidence="4 8" id="KW-0479">Metal-binding</keyword>
<evidence type="ECO:0000256" key="1">
    <source>
        <dbReference type="ARBA" id="ARBA00001974"/>
    </source>
</evidence>
<keyword evidence="8" id="KW-0378">Hydrolase</keyword>
<dbReference type="InterPro" id="IPR046450">
    <property type="entry name" value="PA_dom_sf"/>
</dbReference>
<evidence type="ECO:0000256" key="5">
    <source>
        <dbReference type="ARBA" id="ARBA00022827"/>
    </source>
</evidence>
<dbReference type="GO" id="GO:0020037">
    <property type="term" value="F:heme binding"/>
    <property type="evidence" value="ECO:0007669"/>
    <property type="project" value="InterPro"/>
</dbReference>
<keyword evidence="3" id="KW-0285">Flavoprotein</keyword>
<organism evidence="10 11">
    <name type="scientific">Ephemerocybe angulata</name>
    <dbReference type="NCBI Taxonomy" id="980116"/>
    <lineage>
        <taxon>Eukaryota</taxon>
        <taxon>Fungi</taxon>
        <taxon>Dikarya</taxon>
        <taxon>Basidiomycota</taxon>
        <taxon>Agaricomycotina</taxon>
        <taxon>Agaricomycetes</taxon>
        <taxon>Agaricomycetidae</taxon>
        <taxon>Agaricales</taxon>
        <taxon>Agaricineae</taxon>
        <taxon>Psathyrellaceae</taxon>
        <taxon>Ephemerocybe</taxon>
    </lineage>
</organism>
<dbReference type="InterPro" id="IPR050315">
    <property type="entry name" value="FAD-oxidoreductase_2"/>
</dbReference>
<dbReference type="SUPFAM" id="SSF52025">
    <property type="entry name" value="PA domain"/>
    <property type="match status" value="1"/>
</dbReference>
<dbReference type="Pfam" id="PF00890">
    <property type="entry name" value="FAD_binding_2"/>
    <property type="match status" value="1"/>
</dbReference>
<gene>
    <name evidence="10" type="ORF">D9611_000070</name>
</gene>
<dbReference type="Gene3D" id="3.50.30.30">
    <property type="match status" value="1"/>
</dbReference>
<dbReference type="InterPro" id="IPR010960">
    <property type="entry name" value="Flavocytochrome_c"/>
</dbReference>
<dbReference type="PANTHER" id="PTHR43400">
    <property type="entry name" value="FUMARATE REDUCTASE"/>
    <property type="match status" value="1"/>
</dbReference>
<evidence type="ECO:0000313" key="10">
    <source>
        <dbReference type="EMBL" id="KAF5325763.1"/>
    </source>
</evidence>
<dbReference type="PANTHER" id="PTHR43400:SF1">
    <property type="entry name" value="FUMARATE REDUCTASE"/>
    <property type="match status" value="1"/>
</dbReference>
<dbReference type="Gene3D" id="3.10.120.10">
    <property type="entry name" value="Cytochrome b5-like heme/steroid binding domain"/>
    <property type="match status" value="1"/>
</dbReference>
<dbReference type="SUPFAM" id="SSF53187">
    <property type="entry name" value="Zn-dependent exopeptidases"/>
    <property type="match status" value="1"/>
</dbReference>
<name>A0A8H5BNQ4_9AGAR</name>
<dbReference type="EMBL" id="JAACJK010000163">
    <property type="protein sequence ID" value="KAF5325763.1"/>
    <property type="molecule type" value="Genomic_DNA"/>
</dbReference>
<dbReference type="OrthoDB" id="10254877at2759"/>
<dbReference type="SUPFAM" id="SSF51905">
    <property type="entry name" value="FAD/NAD(P)-binding domain"/>
    <property type="match status" value="1"/>
</dbReference>
<keyword evidence="8" id="KW-0862">Zinc</keyword>
<dbReference type="InterPro" id="IPR027477">
    <property type="entry name" value="Succ_DH/fumarate_Rdtase_cat_sf"/>
</dbReference>
<evidence type="ECO:0000256" key="3">
    <source>
        <dbReference type="ARBA" id="ARBA00022630"/>
    </source>
</evidence>
<dbReference type="Pfam" id="PF00173">
    <property type="entry name" value="Cyt-b5"/>
    <property type="match status" value="1"/>
</dbReference>
<evidence type="ECO:0000256" key="4">
    <source>
        <dbReference type="ARBA" id="ARBA00022723"/>
    </source>
</evidence>
<reference evidence="10 11" key="1">
    <citation type="journal article" date="2020" name="ISME J.">
        <title>Uncovering the hidden diversity of litter-decomposition mechanisms in mushroom-forming fungi.</title>
        <authorList>
            <person name="Floudas D."/>
            <person name="Bentzer J."/>
            <person name="Ahren D."/>
            <person name="Johansson T."/>
            <person name="Persson P."/>
            <person name="Tunlid A."/>
        </authorList>
    </citation>
    <scope>NUCLEOTIDE SEQUENCE [LARGE SCALE GENOMIC DNA]</scope>
    <source>
        <strain evidence="10 11">CBS 175.51</strain>
    </source>
</reference>
<keyword evidence="11" id="KW-1185">Reference proteome</keyword>
<evidence type="ECO:0000313" key="11">
    <source>
        <dbReference type="Proteomes" id="UP000541558"/>
    </source>
</evidence>
<dbReference type="NCBIfam" id="TIGR01813">
    <property type="entry name" value="flavo_cyto_c"/>
    <property type="match status" value="1"/>
</dbReference>
<dbReference type="PROSITE" id="PS50255">
    <property type="entry name" value="CYTOCHROME_B5_2"/>
    <property type="match status" value="1"/>
</dbReference>
<dbReference type="InterPro" id="IPR003137">
    <property type="entry name" value="PA_domain"/>
</dbReference>
<keyword evidence="8" id="KW-0732">Signal</keyword>
<dbReference type="EC" id="3.4.-.-" evidence="8"/>
<keyword evidence="2" id="KW-0349">Heme</keyword>
<dbReference type="AlphaFoldDB" id="A0A8H5BNQ4"/>
<dbReference type="Gene3D" id="3.90.700.10">
    <property type="entry name" value="Succinate dehydrogenase/fumarate reductase flavoprotein, catalytic domain"/>
    <property type="match status" value="1"/>
</dbReference>
<dbReference type="SUPFAM" id="SSF56425">
    <property type="entry name" value="Succinate dehydrogenase/fumarate reductase flavoprotein, catalytic domain"/>
    <property type="match status" value="1"/>
</dbReference>
<protein>
    <recommendedName>
        <fullName evidence="8">Peptide hydrolase</fullName>
        <ecNumber evidence="8">3.4.-.-</ecNumber>
    </recommendedName>
</protein>
<dbReference type="InterPro" id="IPR036400">
    <property type="entry name" value="Cyt_B5-like_heme/steroid_sf"/>
</dbReference>
<dbReference type="Gene3D" id="3.50.50.60">
    <property type="entry name" value="FAD/NAD(P)-binding domain"/>
    <property type="match status" value="1"/>
</dbReference>
<evidence type="ECO:0000256" key="7">
    <source>
        <dbReference type="ARBA" id="ARBA00023004"/>
    </source>
</evidence>
<dbReference type="PRINTS" id="PR00363">
    <property type="entry name" value="CYTOCHROMEB5"/>
</dbReference>
<evidence type="ECO:0000256" key="6">
    <source>
        <dbReference type="ARBA" id="ARBA00023002"/>
    </source>
</evidence>
<evidence type="ECO:0000256" key="8">
    <source>
        <dbReference type="RuleBase" id="RU361240"/>
    </source>
</evidence>
<keyword evidence="5" id="KW-0274">FAD</keyword>
<dbReference type="Pfam" id="PF02225">
    <property type="entry name" value="PA"/>
    <property type="match status" value="1"/>
</dbReference>
<feature type="domain" description="Cytochrome b5 heme-binding" evidence="9">
    <location>
        <begin position="892"/>
        <end position="968"/>
    </location>
</feature>
<proteinExistence type="inferred from homology"/>
<evidence type="ECO:0000259" key="9">
    <source>
        <dbReference type="PROSITE" id="PS50255"/>
    </source>
</evidence>
<dbReference type="Proteomes" id="UP000541558">
    <property type="component" value="Unassembled WGS sequence"/>
</dbReference>
<keyword evidence="7" id="KW-0408">Iron</keyword>
<dbReference type="GO" id="GO:0016491">
    <property type="term" value="F:oxidoreductase activity"/>
    <property type="evidence" value="ECO:0007669"/>
    <property type="project" value="UniProtKB-KW"/>
</dbReference>
<dbReference type="InterPro" id="IPR018506">
    <property type="entry name" value="Cyt_B5_heme-BS"/>
</dbReference>
<feature type="signal peptide" evidence="8">
    <location>
        <begin position="1"/>
        <end position="19"/>
    </location>
</feature>
<dbReference type="Pfam" id="PF04389">
    <property type="entry name" value="Peptidase_M28"/>
    <property type="match status" value="1"/>
</dbReference>
<comment type="cofactor">
    <cofactor evidence="1">
        <name>FAD</name>
        <dbReference type="ChEBI" id="CHEBI:57692"/>
    </cofactor>
</comment>
<accession>A0A8H5BNQ4</accession>
<dbReference type="GO" id="GO:0010181">
    <property type="term" value="F:FMN binding"/>
    <property type="evidence" value="ECO:0007669"/>
    <property type="project" value="InterPro"/>
</dbReference>
<dbReference type="GO" id="GO:0046872">
    <property type="term" value="F:metal ion binding"/>
    <property type="evidence" value="ECO:0007669"/>
    <property type="project" value="UniProtKB-KW"/>
</dbReference>
<dbReference type="InterPro" id="IPR001199">
    <property type="entry name" value="Cyt_B5-like_heme/steroid-bd"/>
</dbReference>
<dbReference type="InterPro" id="IPR036188">
    <property type="entry name" value="FAD/NAD-bd_sf"/>
</dbReference>
<comment type="caution">
    <text evidence="10">The sequence shown here is derived from an EMBL/GenBank/DDBJ whole genome shotgun (WGS) entry which is preliminary data.</text>
</comment>
<dbReference type="InterPro" id="IPR007484">
    <property type="entry name" value="Peptidase_M28"/>
</dbReference>
<keyword evidence="6" id="KW-0560">Oxidoreductase</keyword>
<comment type="similarity">
    <text evidence="8">Belongs to the peptidase M28 family.</text>
</comment>
<feature type="chain" id="PRO_5034945315" description="Peptide hydrolase" evidence="8">
    <location>
        <begin position="20"/>
        <end position="969"/>
    </location>
</feature>
<sequence length="969" mass="102753">MQYLAYLVTILAASALAKAQDSKPLVTPEALEDLINRESLLAHAHKLLEFSELSNNNRAFGSKGHNATIHYIKSLLDETGYYDTEFESFTYSYSEAKATFTANGQEFFTRGLGYSPSGDVTAPVVVVNELGCNPSDFPAEVKGNIALILRGTCDLGLKVAHAGAAGAVGSIIYNNVDAEPISGTLGSPSRPQGPYVPSAYISGLNGKAFIASINAGTEVVANIHVTSLVEDRVTSNVIATTKQGDKNNIIAAGAHSDSVPAGPGLNDDGSGTIGILEVALQLSKFRVDNAVRFHWWAAEEFGLIGSEYHVQHLSDEARQTIALYLNFDMIASPNGGIFVFDGDGSATGVPGPPGSDAIESVYRSYFESRDIKTGSAVFGGSSDYQPFVDIGIPSGGLNTGASGTKTAEGAEWWGGKAGVAFMGGNSTKATSGINGAGTASQRKLGIPDTVELFFNDTKKSARELSRDDLIGVLTGRSGDAVNWLQDKFSLDLSKVARLGGHSQPRTHRGDAQFPGMVITYAQMERLEDLSVSDPERVKILKKARVTKLVKDESGAVVGAEYTHGGQTHTAYGPVVLATGGYAADFTEDSLLKKHRPEYYNLPTTNGDHCTGDGHKMAMAAGANAVDLEKVQVHPTGLVDPNEPEAKVKFLAAEALRGVGGLLLDNTGARFVDELQHRDYVTGKIWENGKFPIRLVLNGTASKEIEWHCKHYVGRGLMKRFDSGEALAKEFGVAPAVLKKTFDDYNQSVRTKQDPFGKKFFQGEWKFDDFFHVAVMTPVLHYTMGGLEIDAESRVLDKAGKPVPGLFASGEVAGGVHGANRLGGSSLLGCVVFGRVSGDSAAAYLLQTQSVAVRKAGGRLGALAGHLDSSPSQPTAAAAPAAPAAAPVGKGPSATYTAEEVAKHKTKDDCWVIVNGQVLDVTAFLPDHPGGEKAILLYAGRDATEEFNMLHDPKVIPRYAPDAVIGTLKK</sequence>
<dbReference type="Gene3D" id="3.40.630.10">
    <property type="entry name" value="Zn peptidases"/>
    <property type="match status" value="1"/>
</dbReference>
<dbReference type="PROSITE" id="PS00191">
    <property type="entry name" value="CYTOCHROME_B5_1"/>
    <property type="match status" value="1"/>
</dbReference>